<evidence type="ECO:0000256" key="5">
    <source>
        <dbReference type="ARBA" id="ARBA00022840"/>
    </source>
</evidence>
<feature type="domain" description="Protein kinase" evidence="9">
    <location>
        <begin position="581"/>
        <end position="855"/>
    </location>
</feature>
<dbReference type="InterPro" id="IPR017441">
    <property type="entry name" value="Protein_kinase_ATP_BS"/>
</dbReference>
<evidence type="ECO:0000256" key="8">
    <source>
        <dbReference type="SAM" id="Phobius"/>
    </source>
</evidence>
<keyword evidence="4" id="KW-0418">Kinase</keyword>
<evidence type="ECO:0000256" key="3">
    <source>
        <dbReference type="ARBA" id="ARBA00022741"/>
    </source>
</evidence>
<dbReference type="SUPFAM" id="SSF56112">
    <property type="entry name" value="Protein kinase-like (PK-like)"/>
    <property type="match status" value="1"/>
</dbReference>
<accession>A0AAD5DQM7</accession>
<dbReference type="InterPro" id="IPR008271">
    <property type="entry name" value="Ser/Thr_kinase_AS"/>
</dbReference>
<dbReference type="EMBL" id="JADXDR010000077">
    <property type="protein sequence ID" value="KAI7840638.1"/>
    <property type="molecule type" value="Genomic_DNA"/>
</dbReference>
<dbReference type="GO" id="GO:0005524">
    <property type="term" value="F:ATP binding"/>
    <property type="evidence" value="ECO:0007669"/>
    <property type="project" value="UniProtKB-UniRule"/>
</dbReference>
<comment type="caution">
    <text evidence="10">The sequence shown here is derived from an EMBL/GenBank/DDBJ whole genome shotgun (WGS) entry which is preliminary data.</text>
</comment>
<dbReference type="SMART" id="SM00220">
    <property type="entry name" value="S_TKc"/>
    <property type="match status" value="1"/>
</dbReference>
<dbReference type="PROSITE" id="PS50011">
    <property type="entry name" value="PROTEIN_KINASE_DOM"/>
    <property type="match status" value="1"/>
</dbReference>
<proteinExistence type="predicted"/>
<dbReference type="AlphaFoldDB" id="A0AAD5DQM7"/>
<dbReference type="PANTHER" id="PTHR44329:SF289">
    <property type="entry name" value="SERINE_THREONINE-PROTEIN KINASE VIK"/>
    <property type="match status" value="1"/>
</dbReference>
<evidence type="ECO:0000259" key="9">
    <source>
        <dbReference type="PROSITE" id="PS50011"/>
    </source>
</evidence>
<dbReference type="InterPro" id="IPR051681">
    <property type="entry name" value="Ser/Thr_Kinases-Pseudokinases"/>
</dbReference>
<dbReference type="Gene3D" id="1.10.510.10">
    <property type="entry name" value="Transferase(Phosphotransferase) domain 1"/>
    <property type="match status" value="1"/>
</dbReference>
<evidence type="ECO:0000256" key="6">
    <source>
        <dbReference type="PROSITE-ProRule" id="PRU10141"/>
    </source>
</evidence>
<name>A0AAD5DQM7_9CHLO</name>
<dbReference type="InterPro" id="IPR000719">
    <property type="entry name" value="Prot_kinase_dom"/>
</dbReference>
<feature type="compositionally biased region" description="Pro residues" evidence="7">
    <location>
        <begin position="385"/>
        <end position="400"/>
    </location>
</feature>
<feature type="region of interest" description="Disordered" evidence="7">
    <location>
        <begin position="485"/>
        <end position="525"/>
    </location>
</feature>
<keyword evidence="3 6" id="KW-0547">Nucleotide-binding</keyword>
<dbReference type="PROSITE" id="PS00108">
    <property type="entry name" value="PROTEIN_KINASE_ST"/>
    <property type="match status" value="1"/>
</dbReference>
<organism evidence="10 11">
    <name type="scientific">Chlorella ohadii</name>
    <dbReference type="NCBI Taxonomy" id="2649997"/>
    <lineage>
        <taxon>Eukaryota</taxon>
        <taxon>Viridiplantae</taxon>
        <taxon>Chlorophyta</taxon>
        <taxon>core chlorophytes</taxon>
        <taxon>Trebouxiophyceae</taxon>
        <taxon>Chlorellales</taxon>
        <taxon>Chlorellaceae</taxon>
        <taxon>Chlorella clade</taxon>
        <taxon>Chlorella</taxon>
    </lineage>
</organism>
<keyword evidence="2" id="KW-0808">Transferase</keyword>
<dbReference type="InterPro" id="IPR001245">
    <property type="entry name" value="Ser-Thr/Tyr_kinase_cat_dom"/>
</dbReference>
<keyword evidence="8" id="KW-1133">Transmembrane helix</keyword>
<protein>
    <recommendedName>
        <fullName evidence="9">Protein kinase domain-containing protein</fullName>
    </recommendedName>
</protein>
<keyword evidence="5 6" id="KW-0067">ATP-binding</keyword>
<dbReference type="InterPro" id="IPR011009">
    <property type="entry name" value="Kinase-like_dom_sf"/>
</dbReference>
<feature type="region of interest" description="Disordered" evidence="7">
    <location>
        <begin position="372"/>
        <end position="406"/>
    </location>
</feature>
<evidence type="ECO:0000313" key="11">
    <source>
        <dbReference type="Proteomes" id="UP001205105"/>
    </source>
</evidence>
<keyword evidence="8" id="KW-0472">Membrane</keyword>
<evidence type="ECO:0000256" key="4">
    <source>
        <dbReference type="ARBA" id="ARBA00022777"/>
    </source>
</evidence>
<dbReference type="GO" id="GO:0004674">
    <property type="term" value="F:protein serine/threonine kinase activity"/>
    <property type="evidence" value="ECO:0007669"/>
    <property type="project" value="UniProtKB-KW"/>
</dbReference>
<reference evidence="10" key="1">
    <citation type="submission" date="2020-11" db="EMBL/GenBank/DDBJ databases">
        <title>Chlorella ohadii genome sequencing and assembly.</title>
        <authorList>
            <person name="Murik O."/>
            <person name="Treves H."/>
            <person name="Kedem I."/>
            <person name="Shotland Y."/>
            <person name="Kaplan A."/>
        </authorList>
    </citation>
    <scope>NUCLEOTIDE SEQUENCE</scope>
    <source>
        <strain evidence="10">1</strain>
    </source>
</reference>
<feature type="transmembrane region" description="Helical" evidence="8">
    <location>
        <begin position="412"/>
        <end position="433"/>
    </location>
</feature>
<keyword evidence="8" id="KW-0812">Transmembrane</keyword>
<evidence type="ECO:0000313" key="10">
    <source>
        <dbReference type="EMBL" id="KAI7840638.1"/>
    </source>
</evidence>
<dbReference type="Pfam" id="PF07714">
    <property type="entry name" value="PK_Tyr_Ser-Thr"/>
    <property type="match status" value="1"/>
</dbReference>
<feature type="region of interest" description="Disordered" evidence="7">
    <location>
        <begin position="545"/>
        <end position="565"/>
    </location>
</feature>
<feature type="binding site" evidence="6">
    <location>
        <position position="608"/>
    </location>
    <ligand>
        <name>ATP</name>
        <dbReference type="ChEBI" id="CHEBI:30616"/>
    </ligand>
</feature>
<dbReference type="PANTHER" id="PTHR44329">
    <property type="entry name" value="SERINE/THREONINE-PROTEIN KINASE TNNI3K-RELATED"/>
    <property type="match status" value="1"/>
</dbReference>
<evidence type="ECO:0000256" key="7">
    <source>
        <dbReference type="SAM" id="MobiDB-lite"/>
    </source>
</evidence>
<keyword evidence="11" id="KW-1185">Reference proteome</keyword>
<feature type="compositionally biased region" description="Low complexity" evidence="7">
    <location>
        <begin position="545"/>
        <end position="557"/>
    </location>
</feature>
<dbReference type="Proteomes" id="UP001205105">
    <property type="component" value="Unassembled WGS sequence"/>
</dbReference>
<dbReference type="PROSITE" id="PS00107">
    <property type="entry name" value="PROTEIN_KINASE_ATP"/>
    <property type="match status" value="1"/>
</dbReference>
<sequence>MIRWSYMQPGVVWSSGDKTRGEPLSFMTAADWKENREWMESSSNAFLCRNVTGGSLQARDKPSLLLLTAPGNPSAAGAPPVLELGDTVVYTGIASVNEQLSPSTVWANLYFNETKSFWLYPVADLGYCDDAESGCTPSAAGGRNEEGASCERDDDCCSGMRCIPRVAYSPGTVGDIALLTRGADGQLEGGGFLNVTPASASGMATLPKECTSAGREFLWTDWRSNHSSAANPTVVCSELRQGFQWADSNETLSAPAATIDTESNPVPWEDWAAQLCSDASSAGQKLAQAFIQGGLAAARAFKATAQYCGQGGPQLNELFFHYVNPPFWDPSGLDRVVEYANAYTAAAESVGIPVCISLGVVAHNGTVLQTRQVRSRAAAVDPGSSPSPQPADPGSSPSPQPSDSGGGASTGIIVGVVIAVVVAALAAALLAWYAMRRRKRQRLADAQLKSSGAAQPGLEDGVGDEFLISSSAAKHAVSLSEAARAESTPASLDSSGFSAPPPGSPSPATGSVASAGTGGSSGRMSLTHSPDWVLSAITASQAQRGSLYSRSSGSEGSMTVAPRRRSSGVDAGSWEIAFDQLRIERAVGSGSFGKVYLGSWHETTVAIKILLGGSAINNQREAEEALQASQKLIGQLESEAGLMASLRHPHCVSFFAMCRNPPCMVTEYCARGGLDAVLAEARRNPAAAAELTWRRRLSLLLDAACGMLYLHYRSVPVLHRDLKSPNILVDENWRGKVADFNLSRVMEDPKRTSSIAAMNPGGNASKSSDVYAFGVVQWEVLTWQLPFASGAQGPWQLVSCVLGGGRPEVPPVQQIPGEDTPQFEGLAAYIELMQRCWAQDPSARPDFSAVVAELK</sequence>
<feature type="compositionally biased region" description="Low complexity" evidence="7">
    <location>
        <begin position="506"/>
        <end position="515"/>
    </location>
</feature>
<gene>
    <name evidence="10" type="ORF">COHA_005659</name>
</gene>
<evidence type="ECO:0000256" key="2">
    <source>
        <dbReference type="ARBA" id="ARBA00022679"/>
    </source>
</evidence>
<evidence type="ECO:0000256" key="1">
    <source>
        <dbReference type="ARBA" id="ARBA00022527"/>
    </source>
</evidence>
<keyword evidence="1" id="KW-0723">Serine/threonine-protein kinase</keyword>